<evidence type="ECO:0000313" key="7">
    <source>
        <dbReference type="EMBL" id="TKX32620.1"/>
    </source>
</evidence>
<feature type="domain" description="D-isomer specific 2-hydroxyacid dehydrogenase catalytic" evidence="5">
    <location>
        <begin position="12"/>
        <end position="311"/>
    </location>
</feature>
<dbReference type="PROSITE" id="PS00671">
    <property type="entry name" value="D_2_HYDROXYACID_DH_3"/>
    <property type="match status" value="1"/>
</dbReference>
<evidence type="ECO:0000313" key="8">
    <source>
        <dbReference type="Proteomes" id="UP000310353"/>
    </source>
</evidence>
<dbReference type="OrthoDB" id="9805416at2"/>
<comment type="similarity">
    <text evidence="1 4">Belongs to the D-isomer specific 2-hydroxyacid dehydrogenase family.</text>
</comment>
<dbReference type="GO" id="GO:0051287">
    <property type="term" value="F:NAD binding"/>
    <property type="evidence" value="ECO:0007669"/>
    <property type="project" value="InterPro"/>
</dbReference>
<dbReference type="EMBL" id="NXMA01000004">
    <property type="protein sequence ID" value="TKX32620.1"/>
    <property type="molecule type" value="Genomic_DNA"/>
</dbReference>
<dbReference type="InterPro" id="IPR036291">
    <property type="entry name" value="NAD(P)-bd_dom_sf"/>
</dbReference>
<keyword evidence="3" id="KW-0520">NAD</keyword>
<proteinExistence type="inferred from homology"/>
<dbReference type="RefSeq" id="WP_137621985.1">
    <property type="nucleotide sequence ID" value="NZ_NXMA01000004.1"/>
</dbReference>
<gene>
    <name evidence="7" type="ORF">CQA76_03080</name>
</gene>
<evidence type="ECO:0000256" key="4">
    <source>
        <dbReference type="RuleBase" id="RU003719"/>
    </source>
</evidence>
<dbReference type="NCBIfam" id="NF006263">
    <property type="entry name" value="PRK08410.1"/>
    <property type="match status" value="1"/>
</dbReference>
<evidence type="ECO:0000259" key="6">
    <source>
        <dbReference type="Pfam" id="PF02826"/>
    </source>
</evidence>
<accession>A0A4U7BQQ1</accession>
<evidence type="ECO:0000256" key="2">
    <source>
        <dbReference type="ARBA" id="ARBA00023002"/>
    </source>
</evidence>
<dbReference type="GO" id="GO:0016616">
    <property type="term" value="F:oxidoreductase activity, acting on the CH-OH group of donors, NAD or NADP as acceptor"/>
    <property type="evidence" value="ECO:0007669"/>
    <property type="project" value="InterPro"/>
</dbReference>
<name>A0A4U7BQQ1_9BACT</name>
<feature type="domain" description="D-isomer specific 2-hydroxyacid dehydrogenase NAD-binding" evidence="6">
    <location>
        <begin position="106"/>
        <end position="286"/>
    </location>
</feature>
<dbReference type="Gene3D" id="3.40.50.720">
    <property type="entry name" value="NAD(P)-binding Rossmann-like Domain"/>
    <property type="match status" value="2"/>
</dbReference>
<evidence type="ECO:0000259" key="5">
    <source>
        <dbReference type="Pfam" id="PF00389"/>
    </source>
</evidence>
<comment type="caution">
    <text evidence="7">The sequence shown here is derived from an EMBL/GenBank/DDBJ whole genome shotgun (WGS) entry which is preliminary data.</text>
</comment>
<dbReference type="InterPro" id="IPR006139">
    <property type="entry name" value="D-isomer_2_OHA_DH_cat_dom"/>
</dbReference>
<keyword evidence="8" id="KW-1185">Reference proteome</keyword>
<dbReference type="AlphaFoldDB" id="A0A4U7BQQ1"/>
<evidence type="ECO:0000256" key="1">
    <source>
        <dbReference type="ARBA" id="ARBA00005854"/>
    </source>
</evidence>
<dbReference type="PANTHER" id="PTHR43761">
    <property type="entry name" value="D-ISOMER SPECIFIC 2-HYDROXYACID DEHYDROGENASE FAMILY PROTEIN (AFU_ORTHOLOGUE AFUA_1G13630)"/>
    <property type="match status" value="1"/>
</dbReference>
<dbReference type="SUPFAM" id="SSF52283">
    <property type="entry name" value="Formate/glycerate dehydrogenase catalytic domain-like"/>
    <property type="match status" value="1"/>
</dbReference>
<dbReference type="InterPro" id="IPR050418">
    <property type="entry name" value="D-iso_2-hydroxyacid_DH_PdxB"/>
</dbReference>
<dbReference type="InterPro" id="IPR029753">
    <property type="entry name" value="D-isomer_DH_CS"/>
</dbReference>
<keyword evidence="2 4" id="KW-0560">Oxidoreductase</keyword>
<dbReference type="SUPFAM" id="SSF51735">
    <property type="entry name" value="NAD(P)-binding Rossmann-fold domains"/>
    <property type="match status" value="1"/>
</dbReference>
<dbReference type="Pfam" id="PF02826">
    <property type="entry name" value="2-Hacid_dh_C"/>
    <property type="match status" value="1"/>
</dbReference>
<sequence>MKIVCLDVATLGNYNFSVFEKFGEVKLYDVTENKEQVIDRLKDADVAMTNKVVIDKEVMNSCPKLKLILETATGLNNIDVDYAKEKDIIVKNVAGYSTMSVVQHTFALIFAFLNYIPYYDQWVKDGKWCKSPIFTDFSRILTSMEGKKHGIIGLGSIGKEVAKISKAFGAKIYYYSTSGANKNSEFDCLELDELLKICDIVSIHAPLNNKTINLLHLEKLKLLKDNAVLINVGRGGIINELDLAKIIDEKDIRVGLDVLEREPMVENHPLLKIKNKENLIITPHVAWASKDAVDTLMSRVYENLEEWIKNGK</sequence>
<protein>
    <submittedName>
        <fullName evidence="7">D-2-hydroxyacid dehydrogenase</fullName>
    </submittedName>
</protein>
<dbReference type="InterPro" id="IPR006140">
    <property type="entry name" value="D-isomer_DH_NAD-bd"/>
</dbReference>
<dbReference type="Proteomes" id="UP000310353">
    <property type="component" value="Unassembled WGS sequence"/>
</dbReference>
<dbReference type="PANTHER" id="PTHR43761:SF1">
    <property type="entry name" value="D-ISOMER SPECIFIC 2-HYDROXYACID DEHYDROGENASE CATALYTIC DOMAIN-CONTAINING PROTEIN-RELATED"/>
    <property type="match status" value="1"/>
</dbReference>
<evidence type="ECO:0000256" key="3">
    <source>
        <dbReference type="ARBA" id="ARBA00023027"/>
    </source>
</evidence>
<organism evidence="7 8">
    <name type="scientific">Campylobacter aviculae</name>
    <dbReference type="NCBI Taxonomy" id="2510190"/>
    <lineage>
        <taxon>Bacteria</taxon>
        <taxon>Pseudomonadati</taxon>
        <taxon>Campylobacterota</taxon>
        <taxon>Epsilonproteobacteria</taxon>
        <taxon>Campylobacterales</taxon>
        <taxon>Campylobacteraceae</taxon>
        <taxon>Campylobacter</taxon>
    </lineage>
</organism>
<dbReference type="Pfam" id="PF00389">
    <property type="entry name" value="2-Hacid_dh"/>
    <property type="match status" value="1"/>
</dbReference>
<reference evidence="7 8" key="1">
    <citation type="submission" date="2018-05" db="EMBL/GenBank/DDBJ databases">
        <title>Novel Campyloabacter and Helicobacter Species and Strains.</title>
        <authorList>
            <person name="Mannion A.J."/>
            <person name="Shen Z."/>
            <person name="Fox J.G."/>
        </authorList>
    </citation>
    <scope>NUCLEOTIDE SEQUENCE [LARGE SCALE GENOMIC DNA]</scope>
    <source>
        <strain evidence="8">MIT17-670</strain>
    </source>
</reference>